<gene>
    <name evidence="1" type="primary">ORF122760</name>
</gene>
<accession>A0A0B7AJN1</accession>
<dbReference type="AlphaFoldDB" id="A0A0B7AJN1"/>
<proteinExistence type="predicted"/>
<sequence>MRAERPTSIVREFRMDEGFFRLFVIYCLLEETVHMGLPEVLWRQFSNQLMV</sequence>
<protein>
    <submittedName>
        <fullName evidence="1">Uncharacterized protein</fullName>
    </submittedName>
</protein>
<evidence type="ECO:0000313" key="1">
    <source>
        <dbReference type="EMBL" id="CEK80797.1"/>
    </source>
</evidence>
<name>A0A0B7AJN1_9EUPU</name>
<dbReference type="EMBL" id="HACG01033932">
    <property type="protein sequence ID" value="CEK80797.1"/>
    <property type="molecule type" value="Transcribed_RNA"/>
</dbReference>
<organism evidence="1">
    <name type="scientific">Arion vulgaris</name>
    <dbReference type="NCBI Taxonomy" id="1028688"/>
    <lineage>
        <taxon>Eukaryota</taxon>
        <taxon>Metazoa</taxon>
        <taxon>Spiralia</taxon>
        <taxon>Lophotrochozoa</taxon>
        <taxon>Mollusca</taxon>
        <taxon>Gastropoda</taxon>
        <taxon>Heterobranchia</taxon>
        <taxon>Euthyneura</taxon>
        <taxon>Panpulmonata</taxon>
        <taxon>Eupulmonata</taxon>
        <taxon>Stylommatophora</taxon>
        <taxon>Helicina</taxon>
        <taxon>Arionoidea</taxon>
        <taxon>Arionidae</taxon>
        <taxon>Arion</taxon>
    </lineage>
</organism>
<reference evidence="1" key="1">
    <citation type="submission" date="2014-12" db="EMBL/GenBank/DDBJ databases">
        <title>Insight into the proteome of Arion vulgaris.</title>
        <authorList>
            <person name="Aradska J."/>
            <person name="Bulat T."/>
            <person name="Smidak R."/>
            <person name="Sarate P."/>
            <person name="Gangsoo J."/>
            <person name="Sialana F."/>
            <person name="Bilban M."/>
            <person name="Lubec G."/>
        </authorList>
    </citation>
    <scope>NUCLEOTIDE SEQUENCE</scope>
    <source>
        <tissue evidence="1">Skin</tissue>
    </source>
</reference>